<comment type="caution">
    <text evidence="9">The sequence shown here is derived from an EMBL/GenBank/DDBJ whole genome shotgun (WGS) entry which is preliminary data.</text>
</comment>
<dbReference type="Proteomes" id="UP000011690">
    <property type="component" value="Unassembled WGS sequence"/>
</dbReference>
<reference evidence="9 10" key="1">
    <citation type="journal article" date="2014" name="PLoS Genet.">
        <title>Phylogenetically driven sequencing of extremely halophilic archaea reveals strategies for static and dynamic osmo-response.</title>
        <authorList>
            <person name="Becker E.A."/>
            <person name="Seitzer P.M."/>
            <person name="Tritt A."/>
            <person name="Larsen D."/>
            <person name="Krusor M."/>
            <person name="Yao A.I."/>
            <person name="Wu D."/>
            <person name="Madern D."/>
            <person name="Eisen J.A."/>
            <person name="Darling A.E."/>
            <person name="Facciotti M.T."/>
        </authorList>
    </citation>
    <scope>NUCLEOTIDE SEQUENCE [LARGE SCALE GENOMIC DNA]</scope>
    <source>
        <strain evidence="9 10">JCM 10635</strain>
    </source>
</reference>
<evidence type="ECO:0000313" key="9">
    <source>
        <dbReference type="EMBL" id="ELY42651.1"/>
    </source>
</evidence>
<evidence type="ECO:0000256" key="3">
    <source>
        <dbReference type="ARBA" id="ARBA00022679"/>
    </source>
</evidence>
<dbReference type="EMBL" id="AOHY01000059">
    <property type="protein sequence ID" value="ELY42651.1"/>
    <property type="molecule type" value="Genomic_DNA"/>
</dbReference>
<evidence type="ECO:0000256" key="1">
    <source>
        <dbReference type="ARBA" id="ARBA00004167"/>
    </source>
</evidence>
<dbReference type="eggNOG" id="arCOG11384">
    <property type="taxonomic scope" value="Archaea"/>
</dbReference>
<dbReference type="PANTHER" id="PTHR20961">
    <property type="entry name" value="GLYCOSYLTRANSFERASE"/>
    <property type="match status" value="1"/>
</dbReference>
<evidence type="ECO:0000256" key="5">
    <source>
        <dbReference type="ARBA" id="ARBA00022989"/>
    </source>
</evidence>
<keyword evidence="7" id="KW-0325">Glycoprotein</keyword>
<dbReference type="AlphaFoldDB" id="L9W028"/>
<keyword evidence="10" id="KW-1185">Reference proteome</keyword>
<keyword evidence="3" id="KW-0808">Transferase</keyword>
<organism evidence="9 10">
    <name type="scientific">Natronorubrum bangense JCM 10635</name>
    <dbReference type="NCBI Taxonomy" id="1227500"/>
    <lineage>
        <taxon>Archaea</taxon>
        <taxon>Methanobacteriati</taxon>
        <taxon>Methanobacteriota</taxon>
        <taxon>Stenosarchaea group</taxon>
        <taxon>Halobacteria</taxon>
        <taxon>Halobacteriales</taxon>
        <taxon>Natrialbaceae</taxon>
        <taxon>Natronorubrum</taxon>
    </lineage>
</organism>
<evidence type="ECO:0000256" key="6">
    <source>
        <dbReference type="ARBA" id="ARBA00023136"/>
    </source>
</evidence>
<dbReference type="PATRIC" id="fig|1227500.6.peg.4070"/>
<dbReference type="InterPro" id="IPR007657">
    <property type="entry name" value="Glycosyltransferase_61"/>
</dbReference>
<dbReference type="PANTHER" id="PTHR20961:SF38">
    <property type="entry name" value="PROTEIN O-LINKED-MANNOSE BETA-1,4-N-ACETYLGLUCOSAMINYLTRANSFERASE 2"/>
    <property type="match status" value="1"/>
</dbReference>
<evidence type="ECO:0000256" key="2">
    <source>
        <dbReference type="ARBA" id="ARBA00022676"/>
    </source>
</evidence>
<keyword evidence="5" id="KW-1133">Transmembrane helix</keyword>
<dbReference type="GO" id="GO:0035269">
    <property type="term" value="P:protein O-linked glycosylation via mannose"/>
    <property type="evidence" value="ECO:0007669"/>
    <property type="project" value="TreeGrafter"/>
</dbReference>
<evidence type="ECO:0000256" key="7">
    <source>
        <dbReference type="ARBA" id="ARBA00023180"/>
    </source>
</evidence>
<sequence>MIYALPKIRGVRLYEKKTNNIVKLIIPPNIPKYVRDFFELIDIDDDDLIIWKGNTMKVEHMIVPSFPEPTPGMIDWMRKTVKSSVECTDGYPDWIYISRQKANRRKVKNYEEFEKTLGKFGIKPVVLEDQSLEEQFKLFNSADGVIGLHGAGFTNLIWGENMKVIEIFPEAGQTTYCTISNILNYEYRCVVEKPVNSKDNPINRDVSIDLENIENIMGKMGFGSR</sequence>
<protein>
    <submittedName>
        <fullName evidence="9">Capsular polysaccharide biosynthesis protein-like protein</fullName>
    </submittedName>
</protein>
<dbReference type="Pfam" id="PF04577">
    <property type="entry name" value="Glyco_transf_61"/>
    <property type="match status" value="1"/>
</dbReference>
<proteinExistence type="predicted"/>
<name>L9W028_9EURY</name>
<keyword evidence="2" id="KW-0328">Glycosyltransferase</keyword>
<comment type="subcellular location">
    <subcellularLocation>
        <location evidence="1">Membrane</location>
        <topology evidence="1">Single-pass membrane protein</topology>
    </subcellularLocation>
</comment>
<evidence type="ECO:0000256" key="4">
    <source>
        <dbReference type="ARBA" id="ARBA00022692"/>
    </source>
</evidence>
<accession>L9W028</accession>
<dbReference type="GO" id="GO:0097363">
    <property type="term" value="F:protein O-acetylglucosaminyltransferase activity"/>
    <property type="evidence" value="ECO:0007669"/>
    <property type="project" value="TreeGrafter"/>
</dbReference>
<keyword evidence="6" id="KW-0472">Membrane</keyword>
<feature type="domain" description="Glycosyltransferase 61 catalytic" evidence="8">
    <location>
        <begin position="32"/>
        <end position="161"/>
    </location>
</feature>
<dbReference type="GO" id="GO:0016020">
    <property type="term" value="C:membrane"/>
    <property type="evidence" value="ECO:0007669"/>
    <property type="project" value="UniProtKB-SubCell"/>
</dbReference>
<dbReference type="InterPro" id="IPR049625">
    <property type="entry name" value="Glyco_transf_61_cat"/>
</dbReference>
<evidence type="ECO:0000259" key="8">
    <source>
        <dbReference type="Pfam" id="PF04577"/>
    </source>
</evidence>
<keyword evidence="4" id="KW-0812">Transmembrane</keyword>
<evidence type="ECO:0000313" key="10">
    <source>
        <dbReference type="Proteomes" id="UP000011690"/>
    </source>
</evidence>
<gene>
    <name evidence="9" type="ORF">C494_20143</name>
</gene>